<name>A0A0M6YGI9_9RHOB</name>
<dbReference type="STRING" id="420998.JDO7802_01080"/>
<keyword evidence="1" id="KW-0732">Signal</keyword>
<dbReference type="OrthoDB" id="7857490at2"/>
<feature type="chain" id="PRO_5005807866" description="Porin domain-containing protein" evidence="1">
    <location>
        <begin position="19"/>
        <end position="238"/>
    </location>
</feature>
<evidence type="ECO:0008006" key="4">
    <source>
        <dbReference type="Google" id="ProtNLM"/>
    </source>
</evidence>
<protein>
    <recommendedName>
        <fullName evidence="4">Porin domain-containing protein</fullName>
    </recommendedName>
</protein>
<dbReference type="EMBL" id="CXSU01000011">
    <property type="protein sequence ID" value="CTQ49070.1"/>
    <property type="molecule type" value="Genomic_DNA"/>
</dbReference>
<keyword evidence="3" id="KW-1185">Reference proteome</keyword>
<accession>A0A0M6YGI9</accession>
<dbReference type="Proteomes" id="UP000049222">
    <property type="component" value="Unassembled WGS sequence"/>
</dbReference>
<proteinExistence type="predicted"/>
<reference evidence="2 3" key="1">
    <citation type="submission" date="2015-07" db="EMBL/GenBank/DDBJ databases">
        <authorList>
            <person name="Noorani M."/>
        </authorList>
    </citation>
    <scope>NUCLEOTIDE SEQUENCE [LARGE SCALE GENOMIC DNA]</scope>
    <source>
        <strain evidence="2 3">CECT 7802</strain>
    </source>
</reference>
<sequence length="238" mass="24982">MRFLAAVLLCLLPTLAGAGPWVRDKGQIYALLSHGGGGDGWTGLYVEYGGPRRLTFGLDAGGHVVGLSELARTGFTDRDVDGRVRSFVRIPVPLPGGPAAAGVFAPWLAAVELSLGRDFNSDENGDGMVDTVDRFGIGGTVGHGFSTRFGDGWTTLDIAASFPSKGETRTSLGLVVGIKPFDRVAVDIALYAEREDDTDYSVGPTVQYDFGTVASGRLGVAYTSDGDIDVTVGISRSF</sequence>
<gene>
    <name evidence="2" type="ORF">JDO7802_01080</name>
</gene>
<organism evidence="2 3">
    <name type="scientific">Jannaschia donghaensis</name>
    <dbReference type="NCBI Taxonomy" id="420998"/>
    <lineage>
        <taxon>Bacteria</taxon>
        <taxon>Pseudomonadati</taxon>
        <taxon>Pseudomonadota</taxon>
        <taxon>Alphaproteobacteria</taxon>
        <taxon>Rhodobacterales</taxon>
        <taxon>Roseobacteraceae</taxon>
        <taxon>Jannaschia</taxon>
    </lineage>
</organism>
<dbReference type="AlphaFoldDB" id="A0A0M6YGI9"/>
<dbReference type="RefSeq" id="WP_055083401.1">
    <property type="nucleotide sequence ID" value="NZ_CXSU01000011.1"/>
</dbReference>
<evidence type="ECO:0000313" key="2">
    <source>
        <dbReference type="EMBL" id="CTQ49070.1"/>
    </source>
</evidence>
<evidence type="ECO:0000313" key="3">
    <source>
        <dbReference type="Proteomes" id="UP000049222"/>
    </source>
</evidence>
<feature type="signal peptide" evidence="1">
    <location>
        <begin position="1"/>
        <end position="18"/>
    </location>
</feature>
<evidence type="ECO:0000256" key="1">
    <source>
        <dbReference type="SAM" id="SignalP"/>
    </source>
</evidence>